<sequence>MSEPISALQGATYTQGIAEITALDPIGMISLRGDLTASYLKKPVKKITGVAMPEVRGINLDAGKGVAWMSPDELLLIGPYADVATNLETLHKAIGSNHALAVNVSDARAVFRVSGVHTREVLAKLAPVDTSRDAFAPGTIRRTRLAQVPAAFWMIDDDTAELVCFRSVAQYVFDLLKTAAQPGSEVNYHRG</sequence>
<name>A0A1I6PTS4_9RHOB</name>
<evidence type="ECO:0000313" key="2">
    <source>
        <dbReference type="Proteomes" id="UP000199239"/>
    </source>
</evidence>
<dbReference type="STRING" id="394264.SAMN04488040_0332"/>
<organism evidence="1 2">
    <name type="scientific">Sulfitobacter marinus</name>
    <dbReference type="NCBI Taxonomy" id="394264"/>
    <lineage>
        <taxon>Bacteria</taxon>
        <taxon>Pseudomonadati</taxon>
        <taxon>Pseudomonadota</taxon>
        <taxon>Alphaproteobacteria</taxon>
        <taxon>Rhodobacterales</taxon>
        <taxon>Roseobacteraceae</taxon>
        <taxon>Sulfitobacter</taxon>
    </lineage>
</organism>
<dbReference type="InterPro" id="IPR007375">
    <property type="entry name" value="SoxG"/>
</dbReference>
<keyword evidence="2" id="KW-1185">Reference proteome</keyword>
<proteinExistence type="predicted"/>
<dbReference type="EMBL" id="FPAJ01000001">
    <property type="protein sequence ID" value="SFS43604.1"/>
    <property type="molecule type" value="Genomic_DNA"/>
</dbReference>
<dbReference type="Gene3D" id="3.30.1360.120">
    <property type="entry name" value="Probable tRNA modification gtpase trme, domain 1"/>
    <property type="match status" value="1"/>
</dbReference>
<dbReference type="Proteomes" id="UP000199239">
    <property type="component" value="Unassembled WGS sequence"/>
</dbReference>
<dbReference type="AlphaFoldDB" id="A0A1I6PTS4"/>
<reference evidence="2" key="1">
    <citation type="submission" date="2016-10" db="EMBL/GenBank/DDBJ databases">
        <authorList>
            <person name="Varghese N."/>
            <person name="Submissions S."/>
        </authorList>
    </citation>
    <scope>NUCLEOTIDE SEQUENCE [LARGE SCALE GENOMIC DNA]</scope>
    <source>
        <strain evidence="2">DSM 23422</strain>
    </source>
</reference>
<dbReference type="OrthoDB" id="9814782at2"/>
<dbReference type="Pfam" id="PF04268">
    <property type="entry name" value="SoxG"/>
    <property type="match status" value="1"/>
</dbReference>
<protein>
    <submittedName>
        <fullName evidence="1">Sarcosine oxidase subunit gamma</fullName>
    </submittedName>
</protein>
<evidence type="ECO:0000313" key="1">
    <source>
        <dbReference type="EMBL" id="SFS43604.1"/>
    </source>
</evidence>
<gene>
    <name evidence="1" type="ORF">SAMN04488040_0332</name>
</gene>
<dbReference type="SUPFAM" id="SSF103025">
    <property type="entry name" value="Folate-binding domain"/>
    <property type="match status" value="1"/>
</dbReference>
<dbReference type="InterPro" id="IPR027266">
    <property type="entry name" value="TrmE/GcvT-like"/>
</dbReference>
<dbReference type="RefSeq" id="WP_093914608.1">
    <property type="nucleotide sequence ID" value="NZ_FPAJ01000001.1"/>
</dbReference>
<accession>A0A1I6PTS4</accession>
<dbReference type="Gene3D" id="3.30.70.1520">
    <property type="entry name" value="Heterotetrameric sarcosine oxidase"/>
    <property type="match status" value="1"/>
</dbReference>